<dbReference type="SUPFAM" id="SSF52402">
    <property type="entry name" value="Adenine nucleotide alpha hydrolases-like"/>
    <property type="match status" value="1"/>
</dbReference>
<dbReference type="RefSeq" id="WP_309307869.1">
    <property type="nucleotide sequence ID" value="NZ_CP133594.1"/>
</dbReference>
<name>A0AA51UI18_9EURY</name>
<evidence type="ECO:0000259" key="2">
    <source>
        <dbReference type="Pfam" id="PF00582"/>
    </source>
</evidence>
<accession>A0AA51UI18</accession>
<dbReference type="CDD" id="cd00293">
    <property type="entry name" value="USP-like"/>
    <property type="match status" value="1"/>
</dbReference>
<reference evidence="3" key="1">
    <citation type="submission" date="2023-08" db="EMBL/GenBank/DDBJ databases">
        <title>Methanolobus mangrovi sp. nov. and Methanolobus sediminis sp. nov, two novel methylotrophic methanogens isolated from mangrove sediments in China.</title>
        <authorList>
            <person name="Zhou J."/>
        </authorList>
    </citation>
    <scope>NUCLEOTIDE SEQUENCE</scope>
    <source>
        <strain evidence="3">FTZ2</strain>
    </source>
</reference>
<dbReference type="AlphaFoldDB" id="A0AA51UI18"/>
<gene>
    <name evidence="3" type="ORF">RE476_11980</name>
</gene>
<dbReference type="Gene3D" id="3.40.50.620">
    <property type="entry name" value="HUPs"/>
    <property type="match status" value="1"/>
</dbReference>
<dbReference type="InterPro" id="IPR014729">
    <property type="entry name" value="Rossmann-like_a/b/a_fold"/>
</dbReference>
<dbReference type="PANTHER" id="PTHR46268:SF6">
    <property type="entry name" value="UNIVERSAL STRESS PROTEIN UP12"/>
    <property type="match status" value="1"/>
</dbReference>
<dbReference type="KEGG" id="mmav:RE476_11980"/>
<proteinExistence type="inferred from homology"/>
<evidence type="ECO:0000313" key="3">
    <source>
        <dbReference type="EMBL" id="WMW22076.1"/>
    </source>
</evidence>
<evidence type="ECO:0000313" key="4">
    <source>
        <dbReference type="Proteomes" id="UP001183006"/>
    </source>
</evidence>
<keyword evidence="4" id="KW-1185">Reference proteome</keyword>
<evidence type="ECO:0000256" key="1">
    <source>
        <dbReference type="ARBA" id="ARBA00008791"/>
    </source>
</evidence>
<dbReference type="Proteomes" id="UP001183006">
    <property type="component" value="Chromosome"/>
</dbReference>
<organism evidence="3 4">
    <name type="scientific">Methanolobus mangrovi</name>
    <dbReference type="NCBI Taxonomy" id="3072977"/>
    <lineage>
        <taxon>Archaea</taxon>
        <taxon>Methanobacteriati</taxon>
        <taxon>Methanobacteriota</taxon>
        <taxon>Stenosarchaea group</taxon>
        <taxon>Methanomicrobia</taxon>
        <taxon>Methanosarcinales</taxon>
        <taxon>Methanosarcinaceae</taxon>
        <taxon>Methanolobus</taxon>
    </lineage>
</organism>
<feature type="domain" description="UspA" evidence="2">
    <location>
        <begin position="2"/>
        <end position="131"/>
    </location>
</feature>
<dbReference type="Pfam" id="PF00582">
    <property type="entry name" value="Usp"/>
    <property type="match status" value="1"/>
</dbReference>
<dbReference type="GeneID" id="84230871"/>
<dbReference type="InterPro" id="IPR006016">
    <property type="entry name" value="UspA"/>
</dbReference>
<dbReference type="PRINTS" id="PR01438">
    <property type="entry name" value="UNVRSLSTRESS"/>
</dbReference>
<comment type="similarity">
    <text evidence="1">Belongs to the universal stress protein A family.</text>
</comment>
<sequence>MKILIPTDGSIYSSNAARVAARIALKHDYELIVLHVVPDKGFSRKTWQKEGADSVISSITDILAEAGCDSDKIETLIEDGSAPEKIVEIAKDRGVDRIVIGTQGKNGLKKLVGSVTEKVLQMSDALVLVVPPNYRV</sequence>
<protein>
    <submittedName>
        <fullName evidence="3">Universal stress protein</fullName>
    </submittedName>
</protein>
<dbReference type="PANTHER" id="PTHR46268">
    <property type="entry name" value="STRESS RESPONSE PROTEIN NHAX"/>
    <property type="match status" value="1"/>
</dbReference>
<dbReference type="EMBL" id="CP133594">
    <property type="protein sequence ID" value="WMW22076.1"/>
    <property type="molecule type" value="Genomic_DNA"/>
</dbReference>
<dbReference type="InterPro" id="IPR006015">
    <property type="entry name" value="Universal_stress_UspA"/>
</dbReference>